<evidence type="ECO:0000313" key="2">
    <source>
        <dbReference type="EMBL" id="MDT2539257.1"/>
    </source>
</evidence>
<dbReference type="SMART" id="SM00900">
    <property type="entry name" value="FMN_bind"/>
    <property type="match status" value="1"/>
</dbReference>
<dbReference type="InterPro" id="IPR007329">
    <property type="entry name" value="FMN-bd"/>
</dbReference>
<protein>
    <submittedName>
        <fullName evidence="3">FMN-binding protein</fullName>
    </submittedName>
</protein>
<organism evidence="3 4">
    <name type="scientific">Enterococcus raffinosus</name>
    <dbReference type="NCBI Taxonomy" id="71452"/>
    <lineage>
        <taxon>Bacteria</taxon>
        <taxon>Bacillati</taxon>
        <taxon>Bacillota</taxon>
        <taxon>Bacilli</taxon>
        <taxon>Lactobacillales</taxon>
        <taxon>Enterococcaceae</taxon>
        <taxon>Enterococcus</taxon>
    </lineage>
</organism>
<evidence type="ECO:0000259" key="1">
    <source>
        <dbReference type="SMART" id="SM00900"/>
    </source>
</evidence>
<dbReference type="EMBL" id="JARPXL010000005">
    <property type="protein sequence ID" value="MDT2544052.1"/>
    <property type="molecule type" value="Genomic_DNA"/>
</dbReference>
<dbReference type="Proteomes" id="UP001249240">
    <property type="component" value="Unassembled WGS sequence"/>
</dbReference>
<gene>
    <name evidence="3" type="ORF">P7D69_06870</name>
    <name evidence="2" type="ORF">P7D78_14070</name>
</gene>
<reference evidence="3" key="1">
    <citation type="submission" date="2023-03" db="EMBL/GenBank/DDBJ databases">
        <authorList>
            <person name="Shen W."/>
            <person name="Cai J."/>
        </authorList>
    </citation>
    <scope>NUCLEOTIDE SEQUENCE</scope>
    <source>
        <strain evidence="2">B646-2</strain>
        <strain evidence="3">Y15</strain>
    </source>
</reference>
<dbReference type="RefSeq" id="WP_010744701.1">
    <property type="nucleotide sequence ID" value="NZ_BAAAXM010000030.1"/>
</dbReference>
<dbReference type="Pfam" id="PF04205">
    <property type="entry name" value="FMN_bind"/>
    <property type="match status" value="1"/>
</dbReference>
<name>A0AAW8TB55_9ENTE</name>
<dbReference type="Proteomes" id="UP001254770">
    <property type="component" value="Unassembled WGS sequence"/>
</dbReference>
<dbReference type="GO" id="GO:0016020">
    <property type="term" value="C:membrane"/>
    <property type="evidence" value="ECO:0007669"/>
    <property type="project" value="InterPro"/>
</dbReference>
<dbReference type="Gene3D" id="3.90.1010.20">
    <property type="match status" value="1"/>
</dbReference>
<accession>A0AAW8TB55</accession>
<sequence length="126" mass="13398">MGKKLIIVLLILVIVVLCVKLGASYLTKQTLKKVTIQNVDIARLANGEYEGTAKISPVSAKVNVLVNEGKIASIKIEDHMTGLGKDGEQIVNKIIDEQSLKVAAISGATQSSVTIIKAVEDALSKE</sequence>
<dbReference type="AlphaFoldDB" id="A0AAW8TB55"/>
<evidence type="ECO:0000313" key="3">
    <source>
        <dbReference type="EMBL" id="MDT2544052.1"/>
    </source>
</evidence>
<comment type="caution">
    <text evidence="3">The sequence shown here is derived from an EMBL/GenBank/DDBJ whole genome shotgun (WGS) entry which is preliminary data.</text>
</comment>
<feature type="domain" description="FMN-binding" evidence="1">
    <location>
        <begin position="53"/>
        <end position="126"/>
    </location>
</feature>
<dbReference type="GO" id="GO:0010181">
    <property type="term" value="F:FMN binding"/>
    <property type="evidence" value="ECO:0007669"/>
    <property type="project" value="InterPro"/>
</dbReference>
<evidence type="ECO:0000313" key="4">
    <source>
        <dbReference type="Proteomes" id="UP001254770"/>
    </source>
</evidence>
<proteinExistence type="predicted"/>
<dbReference type="EMBL" id="JARPXM010000015">
    <property type="protein sequence ID" value="MDT2539257.1"/>
    <property type="molecule type" value="Genomic_DNA"/>
</dbReference>